<dbReference type="HOGENOM" id="CLU_2527149_0_0_1"/>
<name>A0A067N8K0_BOTB1</name>
<reference evidence="2" key="1">
    <citation type="journal article" date="2014" name="Proc. Natl. Acad. Sci. U.S.A.">
        <title>Extensive sampling of basidiomycete genomes demonstrates inadequacy of the white-rot/brown-rot paradigm for wood decay fungi.</title>
        <authorList>
            <person name="Riley R."/>
            <person name="Salamov A.A."/>
            <person name="Brown D.W."/>
            <person name="Nagy L.G."/>
            <person name="Floudas D."/>
            <person name="Held B.W."/>
            <person name="Levasseur A."/>
            <person name="Lombard V."/>
            <person name="Morin E."/>
            <person name="Otillar R."/>
            <person name="Lindquist E.A."/>
            <person name="Sun H."/>
            <person name="LaButti K.M."/>
            <person name="Schmutz J."/>
            <person name="Jabbour D."/>
            <person name="Luo H."/>
            <person name="Baker S.E."/>
            <person name="Pisabarro A.G."/>
            <person name="Walton J.D."/>
            <person name="Blanchette R.A."/>
            <person name="Henrissat B."/>
            <person name="Martin F."/>
            <person name="Cullen D."/>
            <person name="Hibbett D.S."/>
            <person name="Grigoriev I.V."/>
        </authorList>
    </citation>
    <scope>NUCLEOTIDE SEQUENCE [LARGE SCALE GENOMIC DNA]</scope>
    <source>
        <strain evidence="2">FD-172 SS1</strain>
    </source>
</reference>
<dbReference type="InParanoid" id="A0A067N8K0"/>
<dbReference type="EMBL" id="KL198018">
    <property type="protein sequence ID" value="KDQ20116.1"/>
    <property type="molecule type" value="Genomic_DNA"/>
</dbReference>
<accession>A0A067N8K0</accession>
<sequence>MLLSPIAWGRFSSYSWNRFQKLKALKYEHLLFASGSTDETPISAHWYQIRIRLRRGLLNCNYNAPTRFQAQYLGDRYISWHLQQ</sequence>
<organism evidence="1 2">
    <name type="scientific">Botryobasidium botryosum (strain FD-172 SS1)</name>
    <dbReference type="NCBI Taxonomy" id="930990"/>
    <lineage>
        <taxon>Eukaryota</taxon>
        <taxon>Fungi</taxon>
        <taxon>Dikarya</taxon>
        <taxon>Basidiomycota</taxon>
        <taxon>Agaricomycotina</taxon>
        <taxon>Agaricomycetes</taxon>
        <taxon>Cantharellales</taxon>
        <taxon>Botryobasidiaceae</taxon>
        <taxon>Botryobasidium</taxon>
    </lineage>
</organism>
<evidence type="ECO:0000313" key="2">
    <source>
        <dbReference type="Proteomes" id="UP000027195"/>
    </source>
</evidence>
<proteinExistence type="predicted"/>
<keyword evidence="2" id="KW-1185">Reference proteome</keyword>
<evidence type="ECO:0000313" key="1">
    <source>
        <dbReference type="EMBL" id="KDQ20116.1"/>
    </source>
</evidence>
<dbReference type="Proteomes" id="UP000027195">
    <property type="component" value="Unassembled WGS sequence"/>
</dbReference>
<gene>
    <name evidence="1" type="ORF">BOTBODRAFT_387201</name>
</gene>
<dbReference type="AlphaFoldDB" id="A0A067N8K0"/>
<protein>
    <submittedName>
        <fullName evidence="1">Uncharacterized protein</fullName>
    </submittedName>
</protein>